<dbReference type="RefSeq" id="WP_014108739.1">
    <property type="nucleotide sequence ID" value="NC_016041.1"/>
</dbReference>
<keyword evidence="9" id="KW-1185">Reference proteome</keyword>
<accession>G4QGS0</accession>
<keyword evidence="6" id="KW-0862">Zinc</keyword>
<dbReference type="STRING" id="1085623.GNIT_1752"/>
<dbReference type="InterPro" id="IPR032466">
    <property type="entry name" value="Metal_Hydrolase"/>
</dbReference>
<dbReference type="Pfam" id="PF00962">
    <property type="entry name" value="A_deaminase"/>
    <property type="match status" value="1"/>
</dbReference>
<dbReference type="InterPro" id="IPR006650">
    <property type="entry name" value="A/AMP_deam_AS"/>
</dbReference>
<comment type="similarity">
    <text evidence="2">Belongs to the metallo-dependent hydrolases superfamily. Adenosine and AMP deaminases family.</text>
</comment>
<evidence type="ECO:0000313" key="8">
    <source>
        <dbReference type="EMBL" id="AEP29865.1"/>
    </source>
</evidence>
<dbReference type="InterPro" id="IPR006330">
    <property type="entry name" value="Ado/ade_deaminase"/>
</dbReference>
<dbReference type="eggNOG" id="COG1816">
    <property type="taxonomic scope" value="Bacteria"/>
</dbReference>
<dbReference type="KEGG" id="gni:GNIT_1752"/>
<organism evidence="8 9">
    <name type="scientific">Glaciecola nitratireducens (strain JCM 12485 / KCTC 12276 / FR1064)</name>
    <dbReference type="NCBI Taxonomy" id="1085623"/>
    <lineage>
        <taxon>Bacteria</taxon>
        <taxon>Pseudomonadati</taxon>
        <taxon>Pseudomonadota</taxon>
        <taxon>Gammaproteobacteria</taxon>
        <taxon>Alteromonadales</taxon>
        <taxon>Alteromonadaceae</taxon>
        <taxon>Brumicola</taxon>
    </lineage>
</organism>
<evidence type="ECO:0000256" key="3">
    <source>
        <dbReference type="ARBA" id="ARBA00012784"/>
    </source>
</evidence>
<dbReference type="PROSITE" id="PS00485">
    <property type="entry name" value="A_DEAMINASE"/>
    <property type="match status" value="1"/>
</dbReference>
<evidence type="ECO:0000256" key="6">
    <source>
        <dbReference type="ARBA" id="ARBA00022833"/>
    </source>
</evidence>
<proteinExistence type="inferred from homology"/>
<dbReference type="HOGENOM" id="CLU_039228_0_2_6"/>
<gene>
    <name evidence="8" type="ordered locus">GNIT_1752</name>
</gene>
<keyword evidence="5" id="KW-0378">Hydrolase</keyword>
<dbReference type="GO" id="GO:0009168">
    <property type="term" value="P:purine ribonucleoside monophosphate biosynthetic process"/>
    <property type="evidence" value="ECO:0007669"/>
    <property type="project" value="InterPro"/>
</dbReference>
<dbReference type="EMBL" id="CP003060">
    <property type="protein sequence ID" value="AEP29865.1"/>
    <property type="molecule type" value="Genomic_DNA"/>
</dbReference>
<dbReference type="InterPro" id="IPR001365">
    <property type="entry name" value="A_deaminase_dom"/>
</dbReference>
<dbReference type="GO" id="GO:0043103">
    <property type="term" value="P:hypoxanthine salvage"/>
    <property type="evidence" value="ECO:0007669"/>
    <property type="project" value="TreeGrafter"/>
</dbReference>
<dbReference type="GO" id="GO:0046872">
    <property type="term" value="F:metal ion binding"/>
    <property type="evidence" value="ECO:0007669"/>
    <property type="project" value="UniProtKB-KW"/>
</dbReference>
<dbReference type="GO" id="GO:0006154">
    <property type="term" value="P:adenosine catabolic process"/>
    <property type="evidence" value="ECO:0007669"/>
    <property type="project" value="TreeGrafter"/>
</dbReference>
<dbReference type="GO" id="GO:0046103">
    <property type="term" value="P:inosine biosynthetic process"/>
    <property type="evidence" value="ECO:0007669"/>
    <property type="project" value="TreeGrafter"/>
</dbReference>
<dbReference type="PANTHER" id="PTHR11409">
    <property type="entry name" value="ADENOSINE DEAMINASE"/>
    <property type="match status" value="1"/>
</dbReference>
<evidence type="ECO:0000259" key="7">
    <source>
        <dbReference type="Pfam" id="PF00962"/>
    </source>
</evidence>
<dbReference type="SUPFAM" id="SSF51556">
    <property type="entry name" value="Metallo-dependent hydrolases"/>
    <property type="match status" value="1"/>
</dbReference>
<protein>
    <recommendedName>
        <fullName evidence="3">adenosine deaminase</fullName>
        <ecNumber evidence="3">3.5.4.4</ecNumber>
    </recommendedName>
</protein>
<evidence type="ECO:0000313" key="9">
    <source>
        <dbReference type="Proteomes" id="UP000009282"/>
    </source>
</evidence>
<comment type="cofactor">
    <cofactor evidence="1">
        <name>Zn(2+)</name>
        <dbReference type="ChEBI" id="CHEBI:29105"/>
    </cofactor>
</comment>
<dbReference type="GO" id="GO:0005829">
    <property type="term" value="C:cytosol"/>
    <property type="evidence" value="ECO:0007669"/>
    <property type="project" value="TreeGrafter"/>
</dbReference>
<evidence type="ECO:0000256" key="1">
    <source>
        <dbReference type="ARBA" id="ARBA00001947"/>
    </source>
</evidence>
<dbReference type="AlphaFoldDB" id="G4QGS0"/>
<sequence>MYNKNFPLVDLHRHLDGNIPPKLIWQLAREQLINLPFTTESELADHVFVKNKTSDLLSFLNKLEYGVSVLGSPEACYRVAFENVAMAKAEGIDYTELRFSPFFMARAFSLPLHAVVEAVVEGVKAGNAAHDTNYQLIGILSRTFGVESCHLELASILAYSDHIVALDLAGDELNYPAHLYIEHFQAARAAGLQVSVHAGEAAGPESVWEAIELLGAKRIGHGVAVAQDQKLIEYMLKHDIGIESCLTSNYQTGAWVDTANHPIKTFLEHGLSVSLNTDDPGISNIDIKHEYSVASKTVNLNEAQIQQIQLNGQAQQFLKT</sequence>
<dbReference type="PANTHER" id="PTHR11409:SF43">
    <property type="entry name" value="ADENOSINE DEAMINASE"/>
    <property type="match status" value="1"/>
</dbReference>
<name>G4QGS0_GLANF</name>
<dbReference type="OrthoDB" id="105475at2"/>
<dbReference type="GO" id="GO:0004000">
    <property type="term" value="F:adenosine deaminase activity"/>
    <property type="evidence" value="ECO:0007669"/>
    <property type="project" value="TreeGrafter"/>
</dbReference>
<evidence type="ECO:0000256" key="4">
    <source>
        <dbReference type="ARBA" id="ARBA00022723"/>
    </source>
</evidence>
<evidence type="ECO:0000256" key="2">
    <source>
        <dbReference type="ARBA" id="ARBA00006676"/>
    </source>
</evidence>
<keyword evidence="4" id="KW-0479">Metal-binding</keyword>
<reference evidence="8 9" key="1">
    <citation type="journal article" date="2011" name="J. Bacteriol.">
        <title>Complete genome sequence of seawater bacterium Glaciecola nitratireducens FR1064T.</title>
        <authorList>
            <person name="Bian F."/>
            <person name="Qin Q.L."/>
            <person name="Xie B.B."/>
            <person name="Shu Y.L."/>
            <person name="Zhang X.Y."/>
            <person name="Yu Y."/>
            <person name="Chen B."/>
            <person name="Chen X.L."/>
            <person name="Zhou B.C."/>
            <person name="Zhang Y.Z."/>
        </authorList>
    </citation>
    <scope>NUCLEOTIDE SEQUENCE [LARGE SCALE GENOMIC DNA]</scope>
    <source>
        <strain evidence="9">JCM 12485 / KCTC 12276 / FR1064</strain>
    </source>
</reference>
<dbReference type="EC" id="3.5.4.4" evidence="3"/>
<dbReference type="Gene3D" id="3.20.20.140">
    <property type="entry name" value="Metal-dependent hydrolases"/>
    <property type="match status" value="1"/>
</dbReference>
<evidence type="ECO:0000256" key="5">
    <source>
        <dbReference type="ARBA" id="ARBA00022801"/>
    </source>
</evidence>
<dbReference type="Proteomes" id="UP000009282">
    <property type="component" value="Chromosome"/>
</dbReference>
<dbReference type="NCBIfam" id="TIGR01430">
    <property type="entry name" value="aden_deam"/>
    <property type="match status" value="1"/>
</dbReference>
<feature type="domain" description="Adenosine deaminase" evidence="7">
    <location>
        <begin position="7"/>
        <end position="318"/>
    </location>
</feature>